<evidence type="ECO:0000313" key="3">
    <source>
        <dbReference type="Proteomes" id="UP000595224"/>
    </source>
</evidence>
<dbReference type="Proteomes" id="UP000595224">
    <property type="component" value="Chromosome"/>
</dbReference>
<evidence type="ECO:0000313" key="2">
    <source>
        <dbReference type="EMBL" id="QQA01350.1"/>
    </source>
</evidence>
<reference evidence="1 3" key="1">
    <citation type="submission" date="2020-11" db="EMBL/GenBank/DDBJ databases">
        <title>Treponema Peruensis nv. sp., first commensal Treponema isolated from human feces.</title>
        <authorList>
            <person name="Belkhou C."/>
            <person name="Raes J."/>
        </authorList>
    </citation>
    <scope>NUCLEOTIDE SEQUENCE [LARGE SCALE GENOMIC DNA]</scope>
    <source>
        <strain evidence="1 3">RCC2812</strain>
    </source>
</reference>
<gene>
    <name evidence="2" type="ORF">IWA51_01650</name>
    <name evidence="1" type="ORF">IWA51_07140</name>
</gene>
<accession>A0A7T3V4P5</accession>
<evidence type="ECO:0000313" key="1">
    <source>
        <dbReference type="EMBL" id="QQA00055.1"/>
    </source>
</evidence>
<dbReference type="EMBL" id="CP064936">
    <property type="protein sequence ID" value="QQA00055.1"/>
    <property type="molecule type" value="Genomic_DNA"/>
</dbReference>
<dbReference type="KEGG" id="tper:IWA51_07140"/>
<proteinExistence type="predicted"/>
<protein>
    <submittedName>
        <fullName evidence="1">Uncharacterized protein</fullName>
    </submittedName>
</protein>
<dbReference type="EMBL" id="CP064936">
    <property type="protein sequence ID" value="QQA01350.1"/>
    <property type="molecule type" value="Genomic_DNA"/>
</dbReference>
<dbReference type="KEGG" id="tper:IWA51_01650"/>
<sequence>MAEIRITMKRVFRKGFLCLEIPEDEGIREALKKILISCREKYNDFVQVTIKPPYKPRTTGAKSQNHHLNGHIVQLCNITQHSYEEIKYCVKMKAVEALEYPYTIINGYLLPKSEHECNTEECAKLIEAAHLLAADWQIVLKE</sequence>
<keyword evidence="3" id="KW-1185">Reference proteome</keyword>
<name>A0A7T3V4P5_9SPIR</name>
<dbReference type="AlphaFoldDB" id="A0A7T3V4P5"/>
<dbReference type="RefSeq" id="WP_198441930.1">
    <property type="nucleotide sequence ID" value="NZ_CBCSHE010000029.1"/>
</dbReference>
<organism evidence="1 3">
    <name type="scientific">Treponema peruense</name>
    <dbReference type="NCBI Taxonomy" id="2787628"/>
    <lineage>
        <taxon>Bacteria</taxon>
        <taxon>Pseudomonadati</taxon>
        <taxon>Spirochaetota</taxon>
        <taxon>Spirochaetia</taxon>
        <taxon>Spirochaetales</taxon>
        <taxon>Treponemataceae</taxon>
        <taxon>Treponema</taxon>
    </lineage>
</organism>